<evidence type="ECO:0000259" key="2">
    <source>
        <dbReference type="Pfam" id="PF00487"/>
    </source>
</evidence>
<dbReference type="GO" id="GO:0016717">
    <property type="term" value="F:oxidoreductase activity, acting on paired donors, with oxidation of a pair of donors resulting in the reduction of molecular oxygen to two molecules of water"/>
    <property type="evidence" value="ECO:0007669"/>
    <property type="project" value="TreeGrafter"/>
</dbReference>
<sequence length="366" mass="42512">MNHKSVRFSRSNHADFIADLRKSVNNYFDTKDISVYANANMVLKTVFMFALFFVPYFLMIFGVVTNNYLVLLMWVLMGFGTAGIGLSVMHDANHGAYSKNKYVNKYLSYVMNMVGASSFNWKIQHNILHHSYTNIEGMDEDIDPGKLMRLSPHAPLLKVHKHQHIYGWFLYGMMTFLWLTTKDFRQLYRYKQMGLLKSQKRTYNGVLIETIISKILYYGYALVIPMVFIQAPWWIIFIGFFIMHYITGLSLGLIFQPAHVMPSADYPMPDETGNMENNWAVHQLFTTTNFAPKSKLFSWYVGGLNFQIEHHLFPNICHVHYKNIAKIVEAKAREFGLPYNSEKTFYSALVKHGQMLKKLGREPLVA</sequence>
<feature type="transmembrane region" description="Helical" evidence="1">
    <location>
        <begin position="106"/>
        <end position="123"/>
    </location>
</feature>
<dbReference type="InterPro" id="IPR012171">
    <property type="entry name" value="Fatty_acid_desaturase"/>
</dbReference>
<keyword evidence="1" id="KW-0812">Transmembrane</keyword>
<dbReference type="Pfam" id="PF00487">
    <property type="entry name" value="FA_desaturase"/>
    <property type="match status" value="1"/>
</dbReference>
<keyword evidence="1" id="KW-1133">Transmembrane helix</keyword>
<evidence type="ECO:0000313" key="4">
    <source>
        <dbReference type="Proteomes" id="UP000199437"/>
    </source>
</evidence>
<dbReference type="PANTHER" id="PTHR19353:SF19">
    <property type="entry name" value="DELTA(5) FATTY ACID DESATURASE C-RELATED"/>
    <property type="match status" value="1"/>
</dbReference>
<protein>
    <submittedName>
        <fullName evidence="3">Linoleoyl-CoA desaturase</fullName>
    </submittedName>
</protein>
<reference evidence="4" key="1">
    <citation type="submission" date="2016-10" db="EMBL/GenBank/DDBJ databases">
        <authorList>
            <person name="Varghese N."/>
            <person name="Submissions S."/>
        </authorList>
    </citation>
    <scope>NUCLEOTIDE SEQUENCE [LARGE SCALE GENOMIC DNA]</scope>
    <source>
        <strain evidence="4">CGMCC 1.12402</strain>
    </source>
</reference>
<proteinExistence type="predicted"/>
<keyword evidence="1" id="KW-0472">Membrane</keyword>
<dbReference type="GO" id="GO:0008610">
    <property type="term" value="P:lipid biosynthetic process"/>
    <property type="evidence" value="ECO:0007669"/>
    <property type="project" value="UniProtKB-ARBA"/>
</dbReference>
<evidence type="ECO:0000256" key="1">
    <source>
        <dbReference type="SAM" id="Phobius"/>
    </source>
</evidence>
<dbReference type="GeneID" id="99986151"/>
<feature type="transmembrane region" description="Helical" evidence="1">
    <location>
        <begin position="68"/>
        <end position="86"/>
    </location>
</feature>
<dbReference type="PIRSF" id="PIRSF015921">
    <property type="entry name" value="FA_sphinglp_des"/>
    <property type="match status" value="1"/>
</dbReference>
<dbReference type="RefSeq" id="WP_090257811.1">
    <property type="nucleotide sequence ID" value="NZ_FOIR01000001.1"/>
</dbReference>
<dbReference type="AlphaFoldDB" id="A0A1I0NSF8"/>
<dbReference type="CDD" id="cd03506">
    <property type="entry name" value="Delta6-FADS-like"/>
    <property type="match status" value="1"/>
</dbReference>
<keyword evidence="4" id="KW-1185">Reference proteome</keyword>
<gene>
    <name evidence="3" type="ORF">SAMN05216290_1426</name>
</gene>
<feature type="transmembrane region" description="Helical" evidence="1">
    <location>
        <begin position="41"/>
        <end position="62"/>
    </location>
</feature>
<dbReference type="GO" id="GO:0016020">
    <property type="term" value="C:membrane"/>
    <property type="evidence" value="ECO:0007669"/>
    <property type="project" value="TreeGrafter"/>
</dbReference>
<dbReference type="PANTHER" id="PTHR19353">
    <property type="entry name" value="FATTY ACID DESATURASE 2"/>
    <property type="match status" value="1"/>
</dbReference>
<dbReference type="STRING" id="1267423.SAMN05216290_1426"/>
<dbReference type="EMBL" id="FOIR01000001">
    <property type="protein sequence ID" value="SEW04478.1"/>
    <property type="molecule type" value="Genomic_DNA"/>
</dbReference>
<feature type="transmembrane region" description="Helical" evidence="1">
    <location>
        <begin position="202"/>
        <end position="221"/>
    </location>
</feature>
<feature type="transmembrane region" description="Helical" evidence="1">
    <location>
        <begin position="233"/>
        <end position="255"/>
    </location>
</feature>
<name>A0A1I0NSF8_9BACT</name>
<organism evidence="3 4">
    <name type="scientific">Roseivirga pacifica</name>
    <dbReference type="NCBI Taxonomy" id="1267423"/>
    <lineage>
        <taxon>Bacteria</taxon>
        <taxon>Pseudomonadati</taxon>
        <taxon>Bacteroidota</taxon>
        <taxon>Cytophagia</taxon>
        <taxon>Cytophagales</taxon>
        <taxon>Roseivirgaceae</taxon>
        <taxon>Roseivirga</taxon>
    </lineage>
</organism>
<dbReference type="Proteomes" id="UP000199437">
    <property type="component" value="Unassembled WGS sequence"/>
</dbReference>
<feature type="domain" description="Fatty acid desaturase" evidence="2">
    <location>
        <begin position="68"/>
        <end position="341"/>
    </location>
</feature>
<feature type="transmembrane region" description="Helical" evidence="1">
    <location>
        <begin position="165"/>
        <end position="181"/>
    </location>
</feature>
<evidence type="ECO:0000313" key="3">
    <source>
        <dbReference type="EMBL" id="SEW04478.1"/>
    </source>
</evidence>
<accession>A0A1I0NSF8</accession>
<dbReference type="InterPro" id="IPR005804">
    <property type="entry name" value="FA_desaturase_dom"/>
</dbReference>
<dbReference type="OrthoDB" id="104711at2"/>